<dbReference type="EC" id="3.4.17.19" evidence="8"/>
<dbReference type="PIRSF" id="PIRSF006615">
    <property type="entry name" value="Zn_crbxpep_Taq"/>
    <property type="match status" value="1"/>
</dbReference>
<evidence type="ECO:0000256" key="7">
    <source>
        <dbReference type="ARBA" id="ARBA00061580"/>
    </source>
</evidence>
<keyword evidence="5 8" id="KW-0482">Metalloprotease</keyword>
<dbReference type="Gene3D" id="1.10.1370.30">
    <property type="match status" value="1"/>
</dbReference>
<comment type="function">
    <text evidence="8">Broad specificity carboxypetidase that releases amino acids sequentially from the C-terminus, including neutral, aromatic, polar and basic residues.</text>
</comment>
<name>A0A9X1YKE4_9BURK</name>
<comment type="similarity">
    <text evidence="7 8">Belongs to the peptidase M32 family.</text>
</comment>
<dbReference type="GO" id="GO:0008270">
    <property type="term" value="F:zinc ion binding"/>
    <property type="evidence" value="ECO:0007669"/>
    <property type="project" value="UniProtKB-ARBA"/>
</dbReference>
<sequence>MTTTATPSYDALTATWLRLYRLGHLQSMASWDQAANMPPKGNTARGQALAEIAMLTHGMRTDPALKDHLARAKDEALSDAQRANLREIERNWFAANALPAELVERRALATSRCEYAWRTQRKANDWAGFAANLKSVLEVGREEARHLADRSGLSPYDALIDRFEPGMRGATIDRIFGEVKQWLPGMISRITARQASETTLAPQGPFDRAAQRALCERVMRVLQFDFDGGRLDVSSHPFSGGVPEDVRLTTRFRDDEFVQSLMGTIHETGHGRYEQNLPRELLGQPVAEARSMALHESQSLAFEMQVGCHPGFLGNIAPLIRDAFGDQPALATANLQRLLTRVQPGFIRVDADEVTYPAHVIMRYEIERGLIEGRYEVDDIPALWDEQMMTLLGVDTRGNFRDGPMQDVHWPEGLFGYFACYSLGAMYAAQWFATMRRQMPDLDAQISAGNLAPVFDWLRENIWLQGSRWTTDELAVRASGETLNPAHFKAHLEKRYLG</sequence>
<feature type="binding site" evidence="9">
    <location>
        <position position="270"/>
    </location>
    <ligand>
        <name>Zn(2+)</name>
        <dbReference type="ChEBI" id="CHEBI:29105"/>
        <note>catalytic</note>
    </ligand>
</feature>
<evidence type="ECO:0000256" key="9">
    <source>
        <dbReference type="PIRSR" id="PIRSR006615-1"/>
    </source>
</evidence>
<dbReference type="InterPro" id="IPR001333">
    <property type="entry name" value="Peptidase_M32_Taq"/>
</dbReference>
<keyword evidence="3 8" id="KW-0479">Metal-binding</keyword>
<evidence type="ECO:0000313" key="11">
    <source>
        <dbReference type="EMBL" id="MCK9688164.1"/>
    </source>
</evidence>
<dbReference type="Proteomes" id="UP001139353">
    <property type="component" value="Unassembled WGS sequence"/>
</dbReference>
<dbReference type="Pfam" id="PF02074">
    <property type="entry name" value="Peptidase_M32"/>
    <property type="match status" value="1"/>
</dbReference>
<dbReference type="PRINTS" id="PR00998">
    <property type="entry name" value="CRBOXYPTASET"/>
</dbReference>
<evidence type="ECO:0000256" key="4">
    <source>
        <dbReference type="ARBA" id="ARBA00022801"/>
    </source>
</evidence>
<dbReference type="PROSITE" id="PS52034">
    <property type="entry name" value="PEPTIDASE_M32"/>
    <property type="match status" value="1"/>
</dbReference>
<dbReference type="PANTHER" id="PTHR34217">
    <property type="entry name" value="METAL-DEPENDENT CARBOXYPEPTIDASE"/>
    <property type="match status" value="1"/>
</dbReference>
<dbReference type="CDD" id="cd06460">
    <property type="entry name" value="M32_Taq"/>
    <property type="match status" value="1"/>
</dbReference>
<feature type="binding site" evidence="9">
    <location>
        <position position="296"/>
    </location>
    <ligand>
        <name>Zn(2+)</name>
        <dbReference type="ChEBI" id="CHEBI:29105"/>
        <note>catalytic</note>
    </ligand>
</feature>
<comment type="cofactor">
    <cofactor evidence="9">
        <name>Zn(2+)</name>
        <dbReference type="ChEBI" id="CHEBI:29105"/>
    </cofactor>
    <text evidence="9">Binds 1 zinc ion per subunit.</text>
</comment>
<evidence type="ECO:0000313" key="12">
    <source>
        <dbReference type="Proteomes" id="UP001139353"/>
    </source>
</evidence>
<keyword evidence="2 8" id="KW-0645">Protease</keyword>
<dbReference type="FunFam" id="1.10.1370.30:FF:000003">
    <property type="entry name" value="Thermostable carboxypeptidase 1"/>
    <property type="match status" value="1"/>
</dbReference>
<keyword evidence="4 8" id="KW-0378">Hydrolase</keyword>
<keyword evidence="1 8" id="KW-0121">Carboxypeptidase</keyword>
<organism evidence="11 12">
    <name type="scientific">Scleromatobacter humisilvae</name>
    <dbReference type="NCBI Taxonomy" id="2897159"/>
    <lineage>
        <taxon>Bacteria</taxon>
        <taxon>Pseudomonadati</taxon>
        <taxon>Pseudomonadota</taxon>
        <taxon>Betaproteobacteria</taxon>
        <taxon>Burkholderiales</taxon>
        <taxon>Sphaerotilaceae</taxon>
        <taxon>Scleromatobacter</taxon>
    </lineage>
</organism>
<evidence type="ECO:0000256" key="8">
    <source>
        <dbReference type="PIRNR" id="PIRNR006615"/>
    </source>
</evidence>
<dbReference type="SUPFAM" id="SSF55486">
    <property type="entry name" value="Metalloproteases ('zincins'), catalytic domain"/>
    <property type="match status" value="1"/>
</dbReference>
<evidence type="ECO:0000256" key="10">
    <source>
        <dbReference type="PIRSR" id="PIRSR006615-2"/>
    </source>
</evidence>
<gene>
    <name evidence="11" type="ORF">LPC04_20860</name>
</gene>
<protein>
    <recommendedName>
        <fullName evidence="8">Metal-dependent carboxypeptidase</fullName>
        <ecNumber evidence="8">3.4.17.19</ecNumber>
    </recommendedName>
</protein>
<dbReference type="PANTHER" id="PTHR34217:SF1">
    <property type="entry name" value="CARBOXYPEPTIDASE 1"/>
    <property type="match status" value="1"/>
</dbReference>
<accession>A0A9X1YKE4</accession>
<feature type="binding site" evidence="9">
    <location>
        <position position="266"/>
    </location>
    <ligand>
        <name>Zn(2+)</name>
        <dbReference type="ChEBI" id="CHEBI:29105"/>
        <note>catalytic</note>
    </ligand>
</feature>
<evidence type="ECO:0000256" key="3">
    <source>
        <dbReference type="ARBA" id="ARBA00022723"/>
    </source>
</evidence>
<dbReference type="GO" id="GO:0004181">
    <property type="term" value="F:metallocarboxypeptidase activity"/>
    <property type="evidence" value="ECO:0007669"/>
    <property type="project" value="UniProtKB-UniRule"/>
</dbReference>
<proteinExistence type="inferred from homology"/>
<evidence type="ECO:0000256" key="5">
    <source>
        <dbReference type="ARBA" id="ARBA00023049"/>
    </source>
</evidence>
<dbReference type="GO" id="GO:0006508">
    <property type="term" value="P:proteolysis"/>
    <property type="evidence" value="ECO:0007669"/>
    <property type="project" value="UniProtKB-UniRule"/>
</dbReference>
<comment type="caution">
    <text evidence="11">The sequence shown here is derived from an EMBL/GenBank/DDBJ whole genome shotgun (WGS) entry which is preliminary data.</text>
</comment>
<reference evidence="11" key="1">
    <citation type="submission" date="2021-11" db="EMBL/GenBank/DDBJ databases">
        <title>BS-T2-15 a new species belonging to the Comamonadaceae family isolated from the soil of a French oak forest.</title>
        <authorList>
            <person name="Mieszkin S."/>
            <person name="Alain K."/>
        </authorList>
    </citation>
    <scope>NUCLEOTIDE SEQUENCE</scope>
    <source>
        <strain evidence="11">BS-T2-15</strain>
    </source>
</reference>
<evidence type="ECO:0000256" key="2">
    <source>
        <dbReference type="ARBA" id="ARBA00022670"/>
    </source>
</evidence>
<evidence type="ECO:0000256" key="6">
    <source>
        <dbReference type="ARBA" id="ARBA00052755"/>
    </source>
</evidence>
<comment type="catalytic activity">
    <reaction evidence="6 8">
        <text>Release of a C-terminal amino acid with broad specificity, except for -Pro.</text>
        <dbReference type="EC" id="3.4.17.19"/>
    </reaction>
</comment>
<evidence type="ECO:0000256" key="1">
    <source>
        <dbReference type="ARBA" id="ARBA00022645"/>
    </source>
</evidence>
<feature type="active site" description="Proton donor/acceptor" evidence="10">
    <location>
        <position position="267"/>
    </location>
</feature>
<dbReference type="RefSeq" id="WP_275684208.1">
    <property type="nucleotide sequence ID" value="NZ_JAJLJH010000007.1"/>
</dbReference>
<keyword evidence="9" id="KW-0862">Zinc</keyword>
<keyword evidence="12" id="KW-1185">Reference proteome</keyword>
<dbReference type="AlphaFoldDB" id="A0A9X1YKE4"/>
<dbReference type="EMBL" id="JAJLJH010000007">
    <property type="protein sequence ID" value="MCK9688164.1"/>
    <property type="molecule type" value="Genomic_DNA"/>
</dbReference>